<dbReference type="PANTHER" id="PTHR31563:SF10">
    <property type="entry name" value="ION CHANNEL POLLUX-RELATED"/>
    <property type="match status" value="1"/>
</dbReference>
<evidence type="ECO:0000256" key="3">
    <source>
        <dbReference type="ARBA" id="ARBA00022448"/>
    </source>
</evidence>
<dbReference type="GO" id="GO:0006813">
    <property type="term" value="P:potassium ion transport"/>
    <property type="evidence" value="ECO:0007669"/>
    <property type="project" value="InterPro"/>
</dbReference>
<evidence type="ECO:0000256" key="4">
    <source>
        <dbReference type="ARBA" id="ARBA00022692"/>
    </source>
</evidence>
<keyword evidence="6" id="KW-0406">Ion transport</keyword>
<sequence>MSKSNEEEEEDSLPPSQNTKPSSSLQRPPLLTKSKTLTELGTTAAAAAAGPGGAETNPLFSTVRRINTLPISTTTTSASASASSRPSDHPVRVSVSSFIGLDQSSSASYFSDRDYVGDVKSAASHENHRIAARKDINSRESDSETDKLLARLLSSVSQLGARRTREFNHSLILYLLSFTCILSVPYAAYLQNRVAKLQEEKSNLCHLCSDNYICNGSIPHFGNANSRTVSLYTVVFTIFMPFMFYKYLDRLPPIKRLSKSTKISKEEVPLKKRVAYMVDVCFSIYPYAKLLALLLATIFLIGFGGLALYAVSESSFTEALWLAWTFVADSGNHADRVGTGSRIVSVSISAGGMLIFAMMLGLISDAISEKVDSLRKGKSEVIERDHILILGWSDKLGSLLKQLAIANESIGGGVVVVLAERDKEEMEIDIGKLEFDFMGTSVICRSGSPLILADLKKVSVSKARAIIVLASHENADQSDAHALRVVLSLTGVKEGLRGHAVVEMSDIDNEPLVKLVGGDLIETVVAHDVIGRLMIQCALQPGLAQIWEDILGFENAEFYIKRWPELDGLRFKDVLISFPDAVPCGIKVAAEGGKIDINPDDDYVLKEGDEVLVIAEDDDTYAPDHLPEVRRGFFPKKPDLPKYPEKILFCGWRRDIDDMIVVLETFLAPGSQLWMFNEVPEKEREKKLTDGGLDVSRLENIKLVHREGNAVIRRHLENLPLETFDSVLETFLAPGSQLWMFNEVPEKEREKKLTDGGLDVSRLENIKLVHREGNAVIRRHLENLPLETFDSILILADESLEDSVVQADSRSLATLLLIRDIQSKRLPHKDTKSNSLWFSGFCHSSWIRQMQQASDQSIIISEILDSRTRNLVSVSRISDYVLSNELVSMALAMVAEDKQINRVLEELFAEKFDEHNNVIDNGKEFGSEMCIKPAEFYLFDQEELCFYDIMIRGRQRQEIVIGYRTANAECAIINPPQKSEPRKWAIDDVFVVISSGE</sequence>
<dbReference type="PANTHER" id="PTHR31563">
    <property type="entry name" value="ION CHANNEL POLLUX-RELATED"/>
    <property type="match status" value="1"/>
</dbReference>
<dbReference type="PROSITE" id="PS51201">
    <property type="entry name" value="RCK_N"/>
    <property type="match status" value="1"/>
</dbReference>
<evidence type="ECO:0000256" key="8">
    <source>
        <dbReference type="SAM" id="MobiDB-lite"/>
    </source>
</evidence>
<evidence type="ECO:0000259" key="10">
    <source>
        <dbReference type="PROSITE" id="PS51201"/>
    </source>
</evidence>
<feature type="transmembrane region" description="Helical" evidence="9">
    <location>
        <begin position="229"/>
        <end position="248"/>
    </location>
</feature>
<dbReference type="EMBL" id="PKMF04000629">
    <property type="protein sequence ID" value="KAK7823543.1"/>
    <property type="molecule type" value="Genomic_DNA"/>
</dbReference>
<evidence type="ECO:0000256" key="2">
    <source>
        <dbReference type="ARBA" id="ARBA00008577"/>
    </source>
</evidence>
<comment type="subcellular location">
    <subcellularLocation>
        <location evidence="1">Endomembrane system</location>
        <topology evidence="1">Multi-pass membrane protein</topology>
    </subcellularLocation>
</comment>
<comment type="caution">
    <text evidence="11">The sequence shown here is derived from an EMBL/GenBank/DDBJ whole genome shotgun (WGS) entry which is preliminary data.</text>
</comment>
<dbReference type="GO" id="GO:0012505">
    <property type="term" value="C:endomembrane system"/>
    <property type="evidence" value="ECO:0007669"/>
    <property type="project" value="UniProtKB-SubCell"/>
</dbReference>
<dbReference type="InterPro" id="IPR003148">
    <property type="entry name" value="RCK_N"/>
</dbReference>
<dbReference type="Proteomes" id="UP000237347">
    <property type="component" value="Unassembled WGS sequence"/>
</dbReference>
<dbReference type="InterPro" id="IPR044849">
    <property type="entry name" value="CASTOR/POLLUX/SYM8-like"/>
</dbReference>
<feature type="transmembrane region" description="Helical" evidence="9">
    <location>
        <begin position="171"/>
        <end position="189"/>
    </location>
</feature>
<protein>
    <submittedName>
        <fullName evidence="11">Ion channel dmi1</fullName>
    </submittedName>
</protein>
<keyword evidence="3" id="KW-0813">Transport</keyword>
<accession>A0AAW0JAD0</accession>
<evidence type="ECO:0000256" key="6">
    <source>
        <dbReference type="ARBA" id="ARBA00023065"/>
    </source>
</evidence>
<keyword evidence="5 9" id="KW-1133">Transmembrane helix</keyword>
<name>A0AAW0JAD0_QUESU</name>
<feature type="compositionally biased region" description="Low complexity" evidence="8">
    <location>
        <begin position="37"/>
        <end position="49"/>
    </location>
</feature>
<keyword evidence="7 9" id="KW-0472">Membrane</keyword>
<dbReference type="SUPFAM" id="SSF81324">
    <property type="entry name" value="Voltage-gated potassium channels"/>
    <property type="match status" value="1"/>
</dbReference>
<dbReference type="AlphaFoldDB" id="A0AAW0JAD0"/>
<dbReference type="Pfam" id="PF22614">
    <property type="entry name" value="Slo-like_RCK"/>
    <property type="match status" value="1"/>
</dbReference>
<gene>
    <name evidence="11" type="primary">DMI1_0</name>
    <name evidence="11" type="ORF">CFP56_035357</name>
</gene>
<feature type="compositionally biased region" description="Polar residues" evidence="8">
    <location>
        <begin position="14"/>
        <end position="26"/>
    </location>
</feature>
<comment type="similarity">
    <text evidence="2">Belongs to the castor/pollux (TC 1.A.1.23) family.</text>
</comment>
<feature type="domain" description="RCK N-terminal" evidence="10">
    <location>
        <begin position="384"/>
        <end position="525"/>
    </location>
</feature>
<feature type="region of interest" description="Disordered" evidence="8">
    <location>
        <begin position="1"/>
        <end position="61"/>
    </location>
</feature>
<dbReference type="InterPro" id="IPR010420">
    <property type="entry name" value="CASTOR/POLLUX/SYM8_dom"/>
</dbReference>
<feature type="transmembrane region" description="Helical" evidence="9">
    <location>
        <begin position="290"/>
        <end position="311"/>
    </location>
</feature>
<dbReference type="Pfam" id="PF06241">
    <property type="entry name" value="Castor_Poll_mid"/>
    <property type="match status" value="1"/>
</dbReference>
<reference evidence="11 12" key="1">
    <citation type="journal article" date="2018" name="Sci. Data">
        <title>The draft genome sequence of cork oak.</title>
        <authorList>
            <person name="Ramos A.M."/>
            <person name="Usie A."/>
            <person name="Barbosa P."/>
            <person name="Barros P.M."/>
            <person name="Capote T."/>
            <person name="Chaves I."/>
            <person name="Simoes F."/>
            <person name="Abreu I."/>
            <person name="Carrasquinho I."/>
            <person name="Faro C."/>
            <person name="Guimaraes J.B."/>
            <person name="Mendonca D."/>
            <person name="Nobrega F."/>
            <person name="Rodrigues L."/>
            <person name="Saibo N.J.M."/>
            <person name="Varela M.C."/>
            <person name="Egas C."/>
            <person name="Matos J."/>
            <person name="Miguel C.M."/>
            <person name="Oliveira M.M."/>
            <person name="Ricardo C.P."/>
            <person name="Goncalves S."/>
        </authorList>
    </citation>
    <scope>NUCLEOTIDE SEQUENCE [LARGE SCALE GENOMIC DNA]</scope>
    <source>
        <strain evidence="12">cv. HL8</strain>
    </source>
</reference>
<evidence type="ECO:0000256" key="7">
    <source>
        <dbReference type="ARBA" id="ARBA00023136"/>
    </source>
</evidence>
<evidence type="ECO:0000313" key="11">
    <source>
        <dbReference type="EMBL" id="KAK7823543.1"/>
    </source>
</evidence>
<keyword evidence="4 9" id="KW-0812">Transmembrane</keyword>
<feature type="compositionally biased region" description="Acidic residues" evidence="8">
    <location>
        <begin position="1"/>
        <end position="12"/>
    </location>
</feature>
<keyword evidence="12" id="KW-1185">Reference proteome</keyword>
<proteinExistence type="inferred from homology"/>
<evidence type="ECO:0000313" key="12">
    <source>
        <dbReference type="Proteomes" id="UP000237347"/>
    </source>
</evidence>
<evidence type="ECO:0000256" key="5">
    <source>
        <dbReference type="ARBA" id="ARBA00022989"/>
    </source>
</evidence>
<organism evidence="11 12">
    <name type="scientific">Quercus suber</name>
    <name type="common">Cork oak</name>
    <dbReference type="NCBI Taxonomy" id="58331"/>
    <lineage>
        <taxon>Eukaryota</taxon>
        <taxon>Viridiplantae</taxon>
        <taxon>Streptophyta</taxon>
        <taxon>Embryophyta</taxon>
        <taxon>Tracheophyta</taxon>
        <taxon>Spermatophyta</taxon>
        <taxon>Magnoliopsida</taxon>
        <taxon>eudicotyledons</taxon>
        <taxon>Gunneridae</taxon>
        <taxon>Pentapetalae</taxon>
        <taxon>rosids</taxon>
        <taxon>fabids</taxon>
        <taxon>Fagales</taxon>
        <taxon>Fagaceae</taxon>
        <taxon>Quercus</taxon>
    </lineage>
</organism>
<evidence type="ECO:0000256" key="1">
    <source>
        <dbReference type="ARBA" id="ARBA00004127"/>
    </source>
</evidence>
<dbReference type="Gene3D" id="3.40.50.720">
    <property type="entry name" value="NAD(P)-binding Rossmann-like Domain"/>
    <property type="match status" value="1"/>
</dbReference>
<evidence type="ECO:0000256" key="9">
    <source>
        <dbReference type="SAM" id="Phobius"/>
    </source>
</evidence>